<dbReference type="InterPro" id="IPR047779">
    <property type="entry name" value="AgaR-like"/>
</dbReference>
<feature type="domain" description="HTH deoR-type" evidence="3">
    <location>
        <begin position="1"/>
        <end position="49"/>
    </location>
</feature>
<protein>
    <submittedName>
        <fullName evidence="4">DeoR family transcriptional regulator of aga operon</fullName>
    </submittedName>
</protein>
<dbReference type="InterPro" id="IPR036390">
    <property type="entry name" value="WH_DNA-bd_sf"/>
</dbReference>
<evidence type="ECO:0000259" key="3">
    <source>
        <dbReference type="PROSITE" id="PS51000"/>
    </source>
</evidence>
<keyword evidence="5" id="KW-1185">Reference proteome</keyword>
<dbReference type="InterPro" id="IPR037171">
    <property type="entry name" value="NagB/RpiA_transferase-like"/>
</dbReference>
<dbReference type="NCBIfam" id="NF040755">
    <property type="entry name" value="AgaR"/>
    <property type="match status" value="1"/>
</dbReference>
<comment type="caution">
    <text evidence="4">The sequence shown here is derived from an EMBL/GenBank/DDBJ whole genome shotgun (WGS) entry which is preliminary data.</text>
</comment>
<dbReference type="SUPFAM" id="SSF100950">
    <property type="entry name" value="NagB/RpiA/CoA transferase-like"/>
    <property type="match status" value="1"/>
</dbReference>
<dbReference type="Proteomes" id="UP000542776">
    <property type="component" value="Unassembled WGS sequence"/>
</dbReference>
<dbReference type="SMART" id="SM01134">
    <property type="entry name" value="DeoRC"/>
    <property type="match status" value="1"/>
</dbReference>
<keyword evidence="1" id="KW-0805">Transcription regulation</keyword>
<sequence>MVAVLARQGQTRVEDLADRFGVSTVTIRSDLNVLERSGHVVRRHGQALLSNLAAAELAFNERRKLNMEAKARIGVEAARRVKDGDTILLDAGTTTHQIALNLKDRRELVVMTNGLDIAMELSHCPGIDIILLGGHLRKSALSLSGSQAERSLREYRFDTLFLGVDGFDSQIGITTFNEREASLNRIMCEVARQIVAVTDSSKFERGGHHLVCELRRLDVLVTDAGLPPALRSTLAAQSHPHLVVV</sequence>
<name>A0A7W6H4A4_9HYPH</name>
<dbReference type="AlphaFoldDB" id="A0A7W6H4A4"/>
<accession>A0A7W6H4A4</accession>
<dbReference type="SMART" id="SM00420">
    <property type="entry name" value="HTH_DEOR"/>
    <property type="match status" value="1"/>
</dbReference>
<dbReference type="Pfam" id="PF08220">
    <property type="entry name" value="HTH_DeoR"/>
    <property type="match status" value="1"/>
</dbReference>
<dbReference type="InterPro" id="IPR001034">
    <property type="entry name" value="DeoR_HTH"/>
</dbReference>
<dbReference type="InterPro" id="IPR036388">
    <property type="entry name" value="WH-like_DNA-bd_sf"/>
</dbReference>
<dbReference type="PANTHER" id="PTHR30363">
    <property type="entry name" value="HTH-TYPE TRANSCRIPTIONAL REGULATOR SRLR-RELATED"/>
    <property type="match status" value="1"/>
</dbReference>
<proteinExistence type="predicted"/>
<evidence type="ECO:0000256" key="2">
    <source>
        <dbReference type="ARBA" id="ARBA00023163"/>
    </source>
</evidence>
<dbReference type="InterPro" id="IPR014036">
    <property type="entry name" value="DeoR-like_C"/>
</dbReference>
<dbReference type="EMBL" id="JACIEK010000003">
    <property type="protein sequence ID" value="MBB3998012.1"/>
    <property type="molecule type" value="Genomic_DNA"/>
</dbReference>
<evidence type="ECO:0000313" key="4">
    <source>
        <dbReference type="EMBL" id="MBB3998012.1"/>
    </source>
</evidence>
<dbReference type="InterPro" id="IPR050313">
    <property type="entry name" value="Carb_Metab_HTH_regulators"/>
</dbReference>
<gene>
    <name evidence="4" type="ORF">GGR04_001850</name>
</gene>
<dbReference type="Gene3D" id="1.10.10.10">
    <property type="entry name" value="Winged helix-like DNA-binding domain superfamily/Winged helix DNA-binding domain"/>
    <property type="match status" value="1"/>
</dbReference>
<evidence type="ECO:0000256" key="1">
    <source>
        <dbReference type="ARBA" id="ARBA00023015"/>
    </source>
</evidence>
<organism evidence="4 5">
    <name type="scientific">Aureimonas pseudogalii</name>
    <dbReference type="NCBI Taxonomy" id="1744844"/>
    <lineage>
        <taxon>Bacteria</taxon>
        <taxon>Pseudomonadati</taxon>
        <taxon>Pseudomonadota</taxon>
        <taxon>Alphaproteobacteria</taxon>
        <taxon>Hyphomicrobiales</taxon>
        <taxon>Aurantimonadaceae</taxon>
        <taxon>Aureimonas</taxon>
    </lineage>
</organism>
<keyword evidence="2" id="KW-0804">Transcription</keyword>
<dbReference type="Gene3D" id="3.40.50.1360">
    <property type="match status" value="1"/>
</dbReference>
<dbReference type="GO" id="GO:0003700">
    <property type="term" value="F:DNA-binding transcription factor activity"/>
    <property type="evidence" value="ECO:0007669"/>
    <property type="project" value="InterPro"/>
</dbReference>
<reference evidence="4 5" key="1">
    <citation type="submission" date="2020-08" db="EMBL/GenBank/DDBJ databases">
        <title>Genomic Encyclopedia of Type Strains, Phase IV (KMG-IV): sequencing the most valuable type-strain genomes for metagenomic binning, comparative biology and taxonomic classification.</title>
        <authorList>
            <person name="Goeker M."/>
        </authorList>
    </citation>
    <scope>NUCLEOTIDE SEQUENCE [LARGE SCALE GENOMIC DNA]</scope>
    <source>
        <strain evidence="4 5">DSM 102238</strain>
    </source>
</reference>
<dbReference type="PANTHER" id="PTHR30363:SF44">
    <property type="entry name" value="AGA OPERON TRANSCRIPTIONAL REPRESSOR-RELATED"/>
    <property type="match status" value="1"/>
</dbReference>
<dbReference type="Pfam" id="PF00455">
    <property type="entry name" value="DeoRC"/>
    <property type="match status" value="1"/>
</dbReference>
<evidence type="ECO:0000313" key="5">
    <source>
        <dbReference type="Proteomes" id="UP000542776"/>
    </source>
</evidence>
<dbReference type="PROSITE" id="PS51000">
    <property type="entry name" value="HTH_DEOR_2"/>
    <property type="match status" value="1"/>
</dbReference>
<dbReference type="SUPFAM" id="SSF46785">
    <property type="entry name" value="Winged helix' DNA-binding domain"/>
    <property type="match status" value="1"/>
</dbReference>